<dbReference type="RefSeq" id="WP_106276385.1">
    <property type="nucleotide sequence ID" value="NZ_PVTG01000004.1"/>
</dbReference>
<proteinExistence type="predicted"/>
<keyword evidence="4" id="KW-1185">Reference proteome</keyword>
<evidence type="ECO:0000256" key="1">
    <source>
        <dbReference type="SAM" id="MobiDB-lite"/>
    </source>
</evidence>
<dbReference type="Gene3D" id="1.25.40.10">
    <property type="entry name" value="Tetratricopeptide repeat domain"/>
    <property type="match status" value="1"/>
</dbReference>
<dbReference type="OrthoDB" id="5509004at2"/>
<dbReference type="PANTHER" id="PTHR35807">
    <property type="entry name" value="TRANSCRIPTIONAL REGULATOR REDD-RELATED"/>
    <property type="match status" value="1"/>
</dbReference>
<dbReference type="AlphaFoldDB" id="A0A2T0TXA8"/>
<dbReference type="GO" id="GO:0003677">
    <property type="term" value="F:DNA binding"/>
    <property type="evidence" value="ECO:0007669"/>
    <property type="project" value="UniProtKB-KW"/>
</dbReference>
<keyword evidence="3" id="KW-0238">DNA-binding</keyword>
<organism evidence="3 4">
    <name type="scientific">Geodermatophilus tzadiensis</name>
    <dbReference type="NCBI Taxonomy" id="1137988"/>
    <lineage>
        <taxon>Bacteria</taxon>
        <taxon>Bacillati</taxon>
        <taxon>Actinomycetota</taxon>
        <taxon>Actinomycetes</taxon>
        <taxon>Geodermatophilales</taxon>
        <taxon>Geodermatophilaceae</taxon>
        <taxon>Geodermatophilus</taxon>
    </lineage>
</organism>
<feature type="domain" description="Bacterial transcriptional activator" evidence="2">
    <location>
        <begin position="94"/>
        <end position="232"/>
    </location>
</feature>
<protein>
    <submittedName>
        <fullName evidence="3">DNA-binding SARP family transcriptional activator</fullName>
    </submittedName>
</protein>
<dbReference type="InterPro" id="IPR051677">
    <property type="entry name" value="AfsR-DnrI-RedD_regulator"/>
</dbReference>
<dbReference type="InterPro" id="IPR011990">
    <property type="entry name" value="TPR-like_helical_dom_sf"/>
</dbReference>
<accession>A0A2T0TXA8</accession>
<name>A0A2T0TXA8_9ACTN</name>
<dbReference type="EMBL" id="PVTG01000004">
    <property type="protein sequence ID" value="PRY50148.1"/>
    <property type="molecule type" value="Genomic_DNA"/>
</dbReference>
<feature type="region of interest" description="Disordered" evidence="1">
    <location>
        <begin position="235"/>
        <end position="262"/>
    </location>
</feature>
<comment type="caution">
    <text evidence="3">The sequence shown here is derived from an EMBL/GenBank/DDBJ whole genome shotgun (WGS) entry which is preliminary data.</text>
</comment>
<gene>
    <name evidence="3" type="ORF">LY71_104185</name>
</gene>
<dbReference type="Proteomes" id="UP000239210">
    <property type="component" value="Unassembled WGS sequence"/>
</dbReference>
<dbReference type="SUPFAM" id="SSF48452">
    <property type="entry name" value="TPR-like"/>
    <property type="match status" value="1"/>
</dbReference>
<evidence type="ECO:0000313" key="4">
    <source>
        <dbReference type="Proteomes" id="UP000239210"/>
    </source>
</evidence>
<dbReference type="InterPro" id="IPR005158">
    <property type="entry name" value="BTAD"/>
</dbReference>
<evidence type="ECO:0000259" key="2">
    <source>
        <dbReference type="SMART" id="SM01043"/>
    </source>
</evidence>
<sequence length="262" mass="28276">MSTSVRVCLLDGFRVAVDGVDAGGLPRGVQRLIAHLGLCGRPARGLVAGRLWPDVPQAQAQASLRSALWRVQRTVPGLVDASGSAVALARGVRVDVRELLEAVQAVLDPATPVEHLGTPTAALAGELLPGWYDDWVLLERERLRQLRLHALEVLADRLGAVGRHGEAVQAAYAAARDEPLRESAHRTIVRVHLAEGNPTEAVRAYESFREVLAQELGVPPSRQMQDLVSRWQVRGDPGRRVPAGVPRPRSAPPTRRPACPGV</sequence>
<reference evidence="3 4" key="1">
    <citation type="submission" date="2018-03" db="EMBL/GenBank/DDBJ databases">
        <title>Genomic Encyclopedia of Archaeal and Bacterial Type Strains, Phase II (KMG-II): from individual species to whole genera.</title>
        <authorList>
            <person name="Goeker M."/>
        </authorList>
    </citation>
    <scope>NUCLEOTIDE SEQUENCE [LARGE SCALE GENOMIC DNA]</scope>
    <source>
        <strain evidence="3 4">DSM 45416</strain>
    </source>
</reference>
<dbReference type="Pfam" id="PF03704">
    <property type="entry name" value="BTAD"/>
    <property type="match status" value="1"/>
</dbReference>
<dbReference type="SMART" id="SM01043">
    <property type="entry name" value="BTAD"/>
    <property type="match status" value="1"/>
</dbReference>
<evidence type="ECO:0000313" key="3">
    <source>
        <dbReference type="EMBL" id="PRY50148.1"/>
    </source>
</evidence>